<evidence type="ECO:0000256" key="1">
    <source>
        <dbReference type="ARBA" id="ARBA00004453"/>
    </source>
</evidence>
<dbReference type="Pfam" id="PF02195">
    <property type="entry name" value="ParB_N"/>
    <property type="match status" value="1"/>
</dbReference>
<dbReference type="Pfam" id="PF23552">
    <property type="entry name" value="ParB_C"/>
    <property type="match status" value="1"/>
</dbReference>
<evidence type="ECO:0000259" key="5">
    <source>
        <dbReference type="SMART" id="SM00470"/>
    </source>
</evidence>
<evidence type="ECO:0000313" key="6">
    <source>
        <dbReference type="EMBL" id="SHI77050.1"/>
    </source>
</evidence>
<dbReference type="FunFam" id="1.10.10.2830:FF:000001">
    <property type="entry name" value="Chromosome partitioning protein ParB"/>
    <property type="match status" value="1"/>
</dbReference>
<sequence>MRKGLGRGLDALISSANALENARDSVLEVKINDVEPNADQPRKVFDQERLQALAESIKEHGVVQPIIVRQDGSRYVIVAGERRWRAAKLAGLKTIPVVVKELSSRQVMEIALIENLQREDLNPIEEAEAYQKLMDEYSMTQEEVAKLVGKSRAAIANSVRLLSLAKEIQEMLVDGRLTSGHARTLVTIEDPIKQKELAEIIAKKGLNVREAERLAAQESKRSSVKKVRTRKEDLEMTQLVEDLRTLFGTKIDLHHGKDRGKIVIEYYSKEEFDRIIDLLLNIGK</sequence>
<dbReference type="Gene3D" id="1.10.10.2830">
    <property type="match status" value="1"/>
</dbReference>
<keyword evidence="4 6" id="KW-0238">DNA-binding</keyword>
<dbReference type="GO" id="GO:0007059">
    <property type="term" value="P:chromosome segregation"/>
    <property type="evidence" value="ECO:0007669"/>
    <property type="project" value="UniProtKB-KW"/>
</dbReference>
<dbReference type="OrthoDB" id="9802051at2"/>
<dbReference type="RefSeq" id="WP_149678115.1">
    <property type="nucleotide sequence ID" value="NZ_FQZP01000009.1"/>
</dbReference>
<dbReference type="InterPro" id="IPR036086">
    <property type="entry name" value="ParB/Sulfiredoxin_sf"/>
</dbReference>
<dbReference type="CDD" id="cd16393">
    <property type="entry name" value="SPO0J_N"/>
    <property type="match status" value="1"/>
</dbReference>
<dbReference type="Proteomes" id="UP000324781">
    <property type="component" value="Unassembled WGS sequence"/>
</dbReference>
<name>A0A1M6DVA2_9FIRM</name>
<organism evidence="6 7">
    <name type="scientific">Thermoclostridium caenicola</name>
    <dbReference type="NCBI Taxonomy" id="659425"/>
    <lineage>
        <taxon>Bacteria</taxon>
        <taxon>Bacillati</taxon>
        <taxon>Bacillota</taxon>
        <taxon>Clostridia</taxon>
        <taxon>Eubacteriales</taxon>
        <taxon>Oscillospiraceae</taxon>
        <taxon>Thermoclostridium</taxon>
    </lineage>
</organism>
<dbReference type="Pfam" id="PF17762">
    <property type="entry name" value="HTH_ParB"/>
    <property type="match status" value="1"/>
</dbReference>
<dbReference type="GO" id="GO:0003677">
    <property type="term" value="F:DNA binding"/>
    <property type="evidence" value="ECO:0007669"/>
    <property type="project" value="UniProtKB-KW"/>
</dbReference>
<dbReference type="InterPro" id="IPR003115">
    <property type="entry name" value="ParB_N"/>
</dbReference>
<dbReference type="GO" id="GO:0045881">
    <property type="term" value="P:positive regulation of sporulation resulting in formation of a cellular spore"/>
    <property type="evidence" value="ECO:0007669"/>
    <property type="project" value="TreeGrafter"/>
</dbReference>
<proteinExistence type="inferred from homology"/>
<dbReference type="FunFam" id="3.90.1530.30:FF:000001">
    <property type="entry name" value="Chromosome partitioning protein ParB"/>
    <property type="match status" value="1"/>
</dbReference>
<dbReference type="PANTHER" id="PTHR33375:SF1">
    <property type="entry name" value="CHROMOSOME-PARTITIONING PROTEIN PARB-RELATED"/>
    <property type="match status" value="1"/>
</dbReference>
<dbReference type="Gene3D" id="3.90.1530.30">
    <property type="match status" value="1"/>
</dbReference>
<dbReference type="PANTHER" id="PTHR33375">
    <property type="entry name" value="CHROMOSOME-PARTITIONING PROTEIN PARB-RELATED"/>
    <property type="match status" value="1"/>
</dbReference>
<dbReference type="AlphaFoldDB" id="A0A1M6DVA2"/>
<evidence type="ECO:0000256" key="4">
    <source>
        <dbReference type="ARBA" id="ARBA00023125"/>
    </source>
</evidence>
<dbReference type="InterPro" id="IPR050336">
    <property type="entry name" value="Chromosome_partition/occlusion"/>
</dbReference>
<dbReference type="SMART" id="SM00470">
    <property type="entry name" value="ParB"/>
    <property type="match status" value="1"/>
</dbReference>
<gene>
    <name evidence="6" type="ORF">SAMN05444373_10093</name>
</gene>
<dbReference type="EMBL" id="FQZP01000009">
    <property type="protein sequence ID" value="SHI77050.1"/>
    <property type="molecule type" value="Genomic_DNA"/>
</dbReference>
<evidence type="ECO:0000256" key="3">
    <source>
        <dbReference type="ARBA" id="ARBA00022829"/>
    </source>
</evidence>
<protein>
    <submittedName>
        <fullName evidence="6">Chromosome segregation DNA-binding protein</fullName>
    </submittedName>
</protein>
<comment type="similarity">
    <text evidence="2">Belongs to the ParB family.</text>
</comment>
<keyword evidence="3" id="KW-0159">Chromosome partition</keyword>
<dbReference type="InterPro" id="IPR004437">
    <property type="entry name" value="ParB/RepB/Spo0J"/>
</dbReference>
<accession>A0A1M6DVA2</accession>
<keyword evidence="7" id="KW-1185">Reference proteome</keyword>
<dbReference type="SUPFAM" id="SSF110849">
    <property type="entry name" value="ParB/Sulfiredoxin"/>
    <property type="match status" value="1"/>
</dbReference>
<dbReference type="InterPro" id="IPR041468">
    <property type="entry name" value="HTH_ParB/Spo0J"/>
</dbReference>
<feature type="domain" description="ParB-like N-terminal" evidence="5">
    <location>
        <begin position="27"/>
        <end position="116"/>
    </location>
</feature>
<comment type="subcellular location">
    <subcellularLocation>
        <location evidence="1">Cytoplasm</location>
        <location evidence="1">Nucleoid</location>
    </subcellularLocation>
</comment>
<dbReference type="GO" id="GO:0009295">
    <property type="term" value="C:nucleoid"/>
    <property type="evidence" value="ECO:0007669"/>
    <property type="project" value="UniProtKB-SubCell"/>
</dbReference>
<reference evidence="6 7" key="1">
    <citation type="submission" date="2016-11" db="EMBL/GenBank/DDBJ databases">
        <authorList>
            <person name="Varghese N."/>
            <person name="Submissions S."/>
        </authorList>
    </citation>
    <scope>NUCLEOTIDE SEQUENCE [LARGE SCALE GENOMIC DNA]</scope>
    <source>
        <strain evidence="6 7">DSM 19027</strain>
    </source>
</reference>
<evidence type="ECO:0000313" key="7">
    <source>
        <dbReference type="Proteomes" id="UP000324781"/>
    </source>
</evidence>
<dbReference type="NCBIfam" id="TIGR00180">
    <property type="entry name" value="parB_part"/>
    <property type="match status" value="1"/>
</dbReference>
<evidence type="ECO:0000256" key="2">
    <source>
        <dbReference type="ARBA" id="ARBA00006295"/>
    </source>
</evidence>
<dbReference type="GO" id="GO:0005694">
    <property type="term" value="C:chromosome"/>
    <property type="evidence" value="ECO:0007669"/>
    <property type="project" value="TreeGrafter"/>
</dbReference>
<dbReference type="InterPro" id="IPR057240">
    <property type="entry name" value="ParB_dimer_C"/>
</dbReference>